<dbReference type="InterPro" id="IPR019585">
    <property type="entry name" value="Rpn7/CSN1"/>
</dbReference>
<dbReference type="InterPro" id="IPR036390">
    <property type="entry name" value="WH_DNA-bd_sf"/>
</dbReference>
<dbReference type="PROSITE" id="PS50250">
    <property type="entry name" value="PCI"/>
    <property type="match status" value="1"/>
</dbReference>
<accession>A0A8R1HMF4</accession>
<keyword evidence="4" id="KW-0963">Cytoplasm</keyword>
<dbReference type="AlphaFoldDB" id="A0A8R1HMF4"/>
<evidence type="ECO:0000256" key="5">
    <source>
        <dbReference type="ARBA" id="ARBA00022790"/>
    </source>
</evidence>
<feature type="region of interest" description="Disordered" evidence="7">
    <location>
        <begin position="543"/>
        <end position="587"/>
    </location>
</feature>
<dbReference type="EnsemblMetazoa" id="CJA01836.1">
    <property type="protein sequence ID" value="CJA01836.1"/>
    <property type="gene ID" value="WBGene00121040"/>
</dbReference>
<organism evidence="9 10">
    <name type="scientific">Caenorhabditis japonica</name>
    <dbReference type="NCBI Taxonomy" id="281687"/>
    <lineage>
        <taxon>Eukaryota</taxon>
        <taxon>Metazoa</taxon>
        <taxon>Ecdysozoa</taxon>
        <taxon>Nematoda</taxon>
        <taxon>Chromadorea</taxon>
        <taxon>Rhabditida</taxon>
        <taxon>Rhabditina</taxon>
        <taxon>Rhabditomorpha</taxon>
        <taxon>Rhabditoidea</taxon>
        <taxon>Rhabditidae</taxon>
        <taxon>Peloderinae</taxon>
        <taxon>Caenorhabditis</taxon>
    </lineage>
</organism>
<feature type="compositionally biased region" description="Acidic residues" evidence="7">
    <location>
        <begin position="1"/>
        <end position="11"/>
    </location>
</feature>
<dbReference type="PANTHER" id="PTHR14145">
    <property type="entry name" value="26S PROTESOME SUBUNIT 6"/>
    <property type="match status" value="1"/>
</dbReference>
<comment type="subcellular location">
    <subcellularLocation>
        <location evidence="2">Cytoplasm</location>
    </subcellularLocation>
    <subcellularLocation>
        <location evidence="1">Nucleus</location>
    </subcellularLocation>
</comment>
<evidence type="ECO:0000256" key="6">
    <source>
        <dbReference type="ARBA" id="ARBA00023242"/>
    </source>
</evidence>
<dbReference type="Gene3D" id="1.25.40.570">
    <property type="match status" value="1"/>
</dbReference>
<name>A0A8R1HMF4_CAEJA</name>
<evidence type="ECO:0000259" key="8">
    <source>
        <dbReference type="PROSITE" id="PS50250"/>
    </source>
</evidence>
<dbReference type="SMART" id="SM00088">
    <property type="entry name" value="PINT"/>
    <property type="match status" value="1"/>
</dbReference>
<keyword evidence="10" id="KW-1185">Reference proteome</keyword>
<dbReference type="GO" id="GO:0008180">
    <property type="term" value="C:COP9 signalosome"/>
    <property type="evidence" value="ECO:0007669"/>
    <property type="project" value="UniProtKB-KW"/>
</dbReference>
<comment type="similarity">
    <text evidence="3">Belongs to the CSN1 family.</text>
</comment>
<dbReference type="GO" id="GO:0005737">
    <property type="term" value="C:cytoplasm"/>
    <property type="evidence" value="ECO:0007669"/>
    <property type="project" value="UniProtKB-SubCell"/>
</dbReference>
<evidence type="ECO:0000313" key="9">
    <source>
        <dbReference type="EnsemblMetazoa" id="CJA01836.1"/>
    </source>
</evidence>
<dbReference type="Proteomes" id="UP000005237">
    <property type="component" value="Unassembled WGS sequence"/>
</dbReference>
<reference evidence="9" key="2">
    <citation type="submission" date="2022-06" db="UniProtKB">
        <authorList>
            <consortium name="EnsemblMetazoa"/>
        </authorList>
    </citation>
    <scope>IDENTIFICATION</scope>
    <source>
        <strain evidence="9">DF5081</strain>
    </source>
</reference>
<evidence type="ECO:0000256" key="7">
    <source>
        <dbReference type="SAM" id="MobiDB-lite"/>
    </source>
</evidence>
<evidence type="ECO:0000256" key="4">
    <source>
        <dbReference type="ARBA" id="ARBA00022490"/>
    </source>
</evidence>
<dbReference type="InterPro" id="IPR000717">
    <property type="entry name" value="PCI_dom"/>
</dbReference>
<evidence type="ECO:0000256" key="3">
    <source>
        <dbReference type="ARBA" id="ARBA00008793"/>
    </source>
</evidence>
<evidence type="ECO:0000256" key="1">
    <source>
        <dbReference type="ARBA" id="ARBA00004123"/>
    </source>
</evidence>
<keyword evidence="5" id="KW-0736">Signalosome</keyword>
<evidence type="ECO:0000313" key="10">
    <source>
        <dbReference type="Proteomes" id="UP000005237"/>
    </source>
</evidence>
<proteinExistence type="inferred from homology"/>
<protein>
    <submittedName>
        <fullName evidence="9">PCI domain-containing protein</fullName>
    </submittedName>
</protein>
<dbReference type="InterPro" id="IPR045135">
    <property type="entry name" value="Rpn7_N"/>
</dbReference>
<feature type="region of interest" description="Disordered" evidence="7">
    <location>
        <begin position="1"/>
        <end position="52"/>
    </location>
</feature>
<dbReference type="Pfam" id="PF10602">
    <property type="entry name" value="RPN7"/>
    <property type="match status" value="1"/>
</dbReference>
<feature type="compositionally biased region" description="Polar residues" evidence="7">
    <location>
        <begin position="571"/>
        <end position="585"/>
    </location>
</feature>
<dbReference type="SUPFAM" id="SSF46785">
    <property type="entry name" value="Winged helix' DNA-binding domain"/>
    <property type="match status" value="1"/>
</dbReference>
<evidence type="ECO:0000256" key="2">
    <source>
        <dbReference type="ARBA" id="ARBA00004496"/>
    </source>
</evidence>
<keyword evidence="6" id="KW-0539">Nucleus</keyword>
<sequence length="614" mass="69253">MSNELLDDPMDTEVPSQEPAAPIDEALSGRESLEPAPPPAIDHFEPPAATSKSRQILDLISNSLSGVGSRSEEKRDRENFDETYDLSVNEPAVDVEAVACCYAGNAFFIRGRFIAKHCPPLRTDIYIQLINHLRDNTKDILHYHTFFNELEAELSKDKLTVNHNQIIPVKDVKWIEETTSQWNGVLDILQADYKRHKDEGVKESTRRAMEDLFQHFISAGKIEDAIRLYSRGIRDYCTQLKHSIHMWLNWIEVAIIANDWARVESVTSTAFRSLKDADDAEKNSQSQQQQRGENVAYMADSDLTSPAQSNRQLVESALAKCQAAQVLLRLRQQKYQSVVETVLAIKTEHLQAKWFVTSSDLGIYAMLCAMATLERGKLKSLVGGSGAFRKLLESEPQFIELLNSYTSSRFGRCFEIMFAVKNRLLLDPFLSREVNELFNQIRQKCVVQYLQPYSTVRMETMCAALGTTLPELQNSLLDLIENQNVAIKIDQSAGLLRMIDNKDEETTLIRVNETCDRAIIRAKSILWKTTLAGANIHSISEKELRQKRKKEKESGRPERSAIGADIDDDVMTSSARGAQGSTSSAAIPMSDDFNVAFDQPPVTHQQFMDELGDI</sequence>
<dbReference type="Pfam" id="PF01399">
    <property type="entry name" value="PCI"/>
    <property type="match status" value="1"/>
</dbReference>
<reference evidence="10" key="1">
    <citation type="submission" date="2010-08" db="EMBL/GenBank/DDBJ databases">
        <authorList>
            <consortium name="Caenorhabditis japonica Sequencing Consortium"/>
            <person name="Wilson R.K."/>
        </authorList>
    </citation>
    <scope>NUCLEOTIDE SEQUENCE [LARGE SCALE GENOMIC DNA]</scope>
    <source>
        <strain evidence="10">DF5081</strain>
    </source>
</reference>
<dbReference type="PANTHER" id="PTHR14145:SF2">
    <property type="entry name" value="COP9 SIGNALOSOME COMPLEX SUBUNIT 1"/>
    <property type="match status" value="1"/>
</dbReference>
<feature type="domain" description="PCI" evidence="8">
    <location>
        <begin position="319"/>
        <end position="503"/>
    </location>
</feature>